<organism evidence="3 4">
    <name type="scientific">Hymenobacter nivis</name>
    <dbReference type="NCBI Taxonomy" id="1850093"/>
    <lineage>
        <taxon>Bacteria</taxon>
        <taxon>Pseudomonadati</taxon>
        <taxon>Bacteroidota</taxon>
        <taxon>Cytophagia</taxon>
        <taxon>Cytophagales</taxon>
        <taxon>Hymenobacteraceae</taxon>
        <taxon>Hymenobacter</taxon>
    </lineage>
</organism>
<dbReference type="Pfam" id="PF13715">
    <property type="entry name" value="CarbopepD_reg_2"/>
    <property type="match status" value="1"/>
</dbReference>
<keyword evidence="2" id="KW-0812">Transmembrane</keyword>
<dbReference type="InterPro" id="IPR008969">
    <property type="entry name" value="CarboxyPept-like_regulatory"/>
</dbReference>
<keyword evidence="4" id="KW-1185">Reference proteome</keyword>
<dbReference type="SUPFAM" id="SSF49464">
    <property type="entry name" value="Carboxypeptidase regulatory domain-like"/>
    <property type="match status" value="1"/>
</dbReference>
<reference evidence="4" key="1">
    <citation type="submission" date="2018-04" db="EMBL/GenBank/DDBJ databases">
        <title>Complete genome of Antarctic heterotrophic bacterium Hymenobacter nivis.</title>
        <authorList>
            <person name="Terashima M."/>
        </authorList>
    </citation>
    <scope>NUCLEOTIDE SEQUENCE [LARGE SCALE GENOMIC DNA]</scope>
    <source>
        <strain evidence="4">NBRC 111535</strain>
    </source>
</reference>
<evidence type="ECO:0000313" key="4">
    <source>
        <dbReference type="Proteomes" id="UP000245999"/>
    </source>
</evidence>
<accession>A0A2Z3GMQ8</accession>
<dbReference type="KEGG" id="hnv:DDQ68_06660"/>
<name>A0A2Z3GMQ8_9BACT</name>
<evidence type="ECO:0000313" key="3">
    <source>
        <dbReference type="EMBL" id="AWM32496.1"/>
    </source>
</evidence>
<evidence type="ECO:0000256" key="1">
    <source>
        <dbReference type="SAM" id="MobiDB-lite"/>
    </source>
</evidence>
<dbReference type="OrthoDB" id="9795928at2"/>
<proteinExistence type="predicted"/>
<dbReference type="Proteomes" id="UP000245999">
    <property type="component" value="Chromosome"/>
</dbReference>
<evidence type="ECO:0008006" key="5">
    <source>
        <dbReference type="Google" id="ProtNLM"/>
    </source>
</evidence>
<keyword evidence="2" id="KW-0472">Membrane</keyword>
<dbReference type="AlphaFoldDB" id="A0A2Z3GMQ8"/>
<feature type="compositionally biased region" description="Pro residues" evidence="1">
    <location>
        <begin position="65"/>
        <end position="78"/>
    </location>
</feature>
<gene>
    <name evidence="3" type="ORF">DDQ68_06660</name>
</gene>
<protein>
    <recommendedName>
        <fullName evidence="5">Carboxypeptidase-like regulatory domain-containing protein</fullName>
    </recommendedName>
</protein>
<feature type="region of interest" description="Disordered" evidence="1">
    <location>
        <begin position="179"/>
        <end position="202"/>
    </location>
</feature>
<dbReference type="EMBL" id="CP029145">
    <property type="protein sequence ID" value="AWM32496.1"/>
    <property type="molecule type" value="Genomic_DNA"/>
</dbReference>
<keyword evidence="2" id="KW-1133">Transmembrane helix</keyword>
<sequence length="202" mass="20310">MLATGQDSPAFAVGGPRGPLSQKGSCQRRRFFFYSFVTLSTPCAAALLLSGPPRPAGAQTAAPAPRAPRPAPRAPPAAGPAFAGHVADAATGEAVPGATVLGATVLFTDLKQGTATDGPGNFSFANLPRGRFGVQIRSLGYTTVSLTVDTGAGQPLDVKLIPAATEIGQVVVTGVSAATEARRSCPPSSSTAPASTKLRART</sequence>
<feature type="transmembrane region" description="Helical" evidence="2">
    <location>
        <begin position="31"/>
        <end position="49"/>
    </location>
</feature>
<evidence type="ECO:0000256" key="2">
    <source>
        <dbReference type="SAM" id="Phobius"/>
    </source>
</evidence>
<feature type="compositionally biased region" description="Low complexity" evidence="1">
    <location>
        <begin position="184"/>
        <end position="196"/>
    </location>
</feature>
<feature type="region of interest" description="Disordered" evidence="1">
    <location>
        <begin position="54"/>
        <end position="79"/>
    </location>
</feature>
<dbReference type="Gene3D" id="2.60.40.1120">
    <property type="entry name" value="Carboxypeptidase-like, regulatory domain"/>
    <property type="match status" value="1"/>
</dbReference>
<feature type="region of interest" description="Disordered" evidence="1">
    <location>
        <begin position="1"/>
        <end position="22"/>
    </location>
</feature>